<evidence type="ECO:0000256" key="1">
    <source>
        <dbReference type="ARBA" id="ARBA00004141"/>
    </source>
</evidence>
<evidence type="ECO:0000313" key="8">
    <source>
        <dbReference type="EMBL" id="QLG49023.1"/>
    </source>
</evidence>
<dbReference type="AlphaFoldDB" id="A0A7D5K682"/>
<dbReference type="Pfam" id="PF01694">
    <property type="entry name" value="Rhomboid"/>
    <property type="match status" value="1"/>
</dbReference>
<feature type="transmembrane region" description="Helical" evidence="6">
    <location>
        <begin position="83"/>
        <end position="101"/>
    </location>
</feature>
<evidence type="ECO:0000256" key="5">
    <source>
        <dbReference type="SAM" id="MobiDB-lite"/>
    </source>
</evidence>
<reference evidence="8 9" key="1">
    <citation type="submission" date="2020-07" db="EMBL/GenBank/DDBJ databases">
        <authorList>
            <person name="Cui H."/>
        </authorList>
    </citation>
    <scope>NUCLEOTIDE SEQUENCE [LARGE SCALE GENOMIC DNA]</scope>
    <source>
        <strain evidence="8 9">YPL8</strain>
    </source>
</reference>
<evidence type="ECO:0000256" key="3">
    <source>
        <dbReference type="ARBA" id="ARBA00022989"/>
    </source>
</evidence>
<feature type="transmembrane region" description="Helical" evidence="6">
    <location>
        <begin position="36"/>
        <end position="63"/>
    </location>
</feature>
<dbReference type="InterPro" id="IPR022764">
    <property type="entry name" value="Peptidase_S54_rhomboid_dom"/>
</dbReference>
<dbReference type="Gene3D" id="1.20.1540.10">
    <property type="entry name" value="Rhomboid-like"/>
    <property type="match status" value="1"/>
</dbReference>
<feature type="transmembrane region" description="Helical" evidence="6">
    <location>
        <begin position="158"/>
        <end position="176"/>
    </location>
</feature>
<keyword evidence="4 6" id="KW-0472">Membrane</keyword>
<feature type="transmembrane region" description="Helical" evidence="6">
    <location>
        <begin position="214"/>
        <end position="231"/>
    </location>
</feature>
<evidence type="ECO:0000313" key="9">
    <source>
        <dbReference type="Proteomes" id="UP000509241"/>
    </source>
</evidence>
<dbReference type="InterPro" id="IPR035952">
    <property type="entry name" value="Rhomboid-like_sf"/>
</dbReference>
<dbReference type="PANTHER" id="PTHR43066">
    <property type="entry name" value="RHOMBOID-RELATED PROTEIN"/>
    <property type="match status" value="1"/>
</dbReference>
<feature type="transmembrane region" description="Helical" evidence="6">
    <location>
        <begin position="183"/>
        <end position="208"/>
    </location>
</feature>
<keyword evidence="3 6" id="KW-1133">Transmembrane helix</keyword>
<keyword evidence="9" id="KW-1185">Reference proteome</keyword>
<name>A0A7D5K682_9EURY</name>
<sequence>MAKGSRSRSQSDSYLRPGSDGDDEPTSGAGSPILELLVVFALVFVLQGVAYFAGLMGGLFVLAPPLVTNPWTIVTSVYAHSSFGHLLSNSIALVVFGWPVARATTRMRFHAFFVATGAIAGVSQIVVTAAVASVIAALPSMLTEQLPWVSVLSIQPTAGVLGASGAVFALLGYLVASNRLSTGLASFVTVPRWVSVLAFVGLALGLTFATASPGVALIAHFTGFLVGLLAGRTRLLAVSARDNNGRSPI</sequence>
<organism evidence="8 9">
    <name type="scientific">Natrinema halophilum</name>
    <dbReference type="NCBI Taxonomy" id="1699371"/>
    <lineage>
        <taxon>Archaea</taxon>
        <taxon>Methanobacteriati</taxon>
        <taxon>Methanobacteriota</taxon>
        <taxon>Stenosarchaea group</taxon>
        <taxon>Halobacteria</taxon>
        <taxon>Halobacteriales</taxon>
        <taxon>Natrialbaceae</taxon>
        <taxon>Natrinema</taxon>
    </lineage>
</organism>
<keyword evidence="8" id="KW-0645">Protease</keyword>
<feature type="domain" description="Peptidase S54 rhomboid" evidence="7">
    <location>
        <begin position="70"/>
        <end position="233"/>
    </location>
</feature>
<dbReference type="EMBL" id="CP058601">
    <property type="protein sequence ID" value="QLG49023.1"/>
    <property type="molecule type" value="Genomic_DNA"/>
</dbReference>
<evidence type="ECO:0000256" key="6">
    <source>
        <dbReference type="SAM" id="Phobius"/>
    </source>
</evidence>
<proteinExistence type="predicted"/>
<gene>
    <name evidence="8" type="ORF">HYG82_09250</name>
</gene>
<accession>A0A7D5K682</accession>
<feature type="transmembrane region" description="Helical" evidence="6">
    <location>
        <begin position="113"/>
        <end position="138"/>
    </location>
</feature>
<dbReference type="KEGG" id="haly:HYG82_09250"/>
<comment type="subcellular location">
    <subcellularLocation>
        <location evidence="1">Membrane</location>
        <topology evidence="1">Multi-pass membrane protein</topology>
    </subcellularLocation>
</comment>
<evidence type="ECO:0000256" key="2">
    <source>
        <dbReference type="ARBA" id="ARBA00022692"/>
    </source>
</evidence>
<dbReference type="GO" id="GO:0006508">
    <property type="term" value="P:proteolysis"/>
    <property type="evidence" value="ECO:0007669"/>
    <property type="project" value="UniProtKB-KW"/>
</dbReference>
<evidence type="ECO:0000256" key="4">
    <source>
        <dbReference type="ARBA" id="ARBA00023136"/>
    </source>
</evidence>
<dbReference type="SUPFAM" id="SSF144091">
    <property type="entry name" value="Rhomboid-like"/>
    <property type="match status" value="1"/>
</dbReference>
<dbReference type="GeneID" id="56033475"/>
<dbReference type="RefSeq" id="WP_179260758.1">
    <property type="nucleotide sequence ID" value="NZ_CP058601.1"/>
</dbReference>
<feature type="region of interest" description="Disordered" evidence="5">
    <location>
        <begin position="1"/>
        <end position="27"/>
    </location>
</feature>
<dbReference type="GO" id="GO:0004252">
    <property type="term" value="F:serine-type endopeptidase activity"/>
    <property type="evidence" value="ECO:0007669"/>
    <property type="project" value="InterPro"/>
</dbReference>
<protein>
    <submittedName>
        <fullName evidence="8">Rhomboid family intramembrane serine protease</fullName>
    </submittedName>
</protein>
<evidence type="ECO:0000259" key="7">
    <source>
        <dbReference type="Pfam" id="PF01694"/>
    </source>
</evidence>
<dbReference type="Proteomes" id="UP000509241">
    <property type="component" value="Chromosome"/>
</dbReference>
<keyword evidence="2 6" id="KW-0812">Transmembrane</keyword>
<dbReference type="GO" id="GO:0016020">
    <property type="term" value="C:membrane"/>
    <property type="evidence" value="ECO:0007669"/>
    <property type="project" value="UniProtKB-SubCell"/>
</dbReference>
<dbReference type="OrthoDB" id="169619at2157"/>
<keyword evidence="8" id="KW-0378">Hydrolase</keyword>
<dbReference type="PANTHER" id="PTHR43066:SF11">
    <property type="entry name" value="PEPTIDASE S54 RHOMBOID DOMAIN-CONTAINING PROTEIN"/>
    <property type="match status" value="1"/>
</dbReference>